<comment type="caution">
    <text evidence="1">The sequence shown here is derived from an EMBL/GenBank/DDBJ whole genome shotgun (WGS) entry which is preliminary data.</text>
</comment>
<evidence type="ECO:0000313" key="1">
    <source>
        <dbReference type="EMBL" id="GLY64216.1"/>
    </source>
</evidence>
<dbReference type="AlphaFoldDB" id="A0A9W6QWY2"/>
<dbReference type="EMBL" id="BSTI01000002">
    <property type="protein sequence ID" value="GLY64216.1"/>
    <property type="molecule type" value="Genomic_DNA"/>
</dbReference>
<dbReference type="Proteomes" id="UP001165136">
    <property type="component" value="Unassembled WGS sequence"/>
</dbReference>
<accession>A0A9W6QWY2</accession>
<gene>
    <name evidence="1" type="ORF">Atai01_08350</name>
</gene>
<protein>
    <submittedName>
        <fullName evidence="1">Uncharacterized protein</fullName>
    </submittedName>
</protein>
<keyword evidence="2" id="KW-1185">Reference proteome</keyword>
<evidence type="ECO:0000313" key="2">
    <source>
        <dbReference type="Proteomes" id="UP001165136"/>
    </source>
</evidence>
<sequence>MGVVSVVEAGEITVTMPGACCELRNSIYTHPFNEVLGTPAVRG</sequence>
<organism evidence="1 2">
    <name type="scientific">Amycolatopsis taiwanensis</name>
    <dbReference type="NCBI Taxonomy" id="342230"/>
    <lineage>
        <taxon>Bacteria</taxon>
        <taxon>Bacillati</taxon>
        <taxon>Actinomycetota</taxon>
        <taxon>Actinomycetes</taxon>
        <taxon>Pseudonocardiales</taxon>
        <taxon>Pseudonocardiaceae</taxon>
        <taxon>Amycolatopsis</taxon>
    </lineage>
</organism>
<proteinExistence type="predicted"/>
<name>A0A9W6QWY2_9PSEU</name>
<reference evidence="1" key="1">
    <citation type="submission" date="2023-03" db="EMBL/GenBank/DDBJ databases">
        <title>Amycolatopsis taiwanensis NBRC 103393.</title>
        <authorList>
            <person name="Ichikawa N."/>
            <person name="Sato H."/>
            <person name="Tonouchi N."/>
        </authorList>
    </citation>
    <scope>NUCLEOTIDE SEQUENCE</scope>
    <source>
        <strain evidence="1">NBRC 103393</strain>
    </source>
</reference>